<dbReference type="PANTHER" id="PTHR46471:SF2">
    <property type="entry name" value="CHITIN DEACETYLASE-RELATED"/>
    <property type="match status" value="1"/>
</dbReference>
<dbReference type="CDD" id="cd10951">
    <property type="entry name" value="CE4_ClCDA_like"/>
    <property type="match status" value="1"/>
</dbReference>
<evidence type="ECO:0000256" key="3">
    <source>
        <dbReference type="ARBA" id="ARBA00022622"/>
    </source>
</evidence>
<evidence type="ECO:0000256" key="2">
    <source>
        <dbReference type="ARBA" id="ARBA00004609"/>
    </source>
</evidence>
<evidence type="ECO:0000256" key="8">
    <source>
        <dbReference type="ARBA" id="ARBA00023288"/>
    </source>
</evidence>
<keyword evidence="7" id="KW-0119">Carbohydrate metabolism</keyword>
<accession>A0A5C3DUK8</accession>
<dbReference type="Gene3D" id="3.20.20.370">
    <property type="entry name" value="Glycoside hydrolase/deacetylase"/>
    <property type="match status" value="1"/>
</dbReference>
<feature type="domain" description="NodB homology" evidence="10">
    <location>
        <begin position="83"/>
        <end position="268"/>
    </location>
</feature>
<evidence type="ECO:0000256" key="5">
    <source>
        <dbReference type="ARBA" id="ARBA00022729"/>
    </source>
</evidence>
<dbReference type="SUPFAM" id="SSF88713">
    <property type="entry name" value="Glycoside hydrolase/deacetylase"/>
    <property type="match status" value="1"/>
</dbReference>
<dbReference type="GO" id="GO:0098552">
    <property type="term" value="C:side of membrane"/>
    <property type="evidence" value="ECO:0007669"/>
    <property type="project" value="UniProtKB-KW"/>
</dbReference>
<dbReference type="GO" id="GO:0046872">
    <property type="term" value="F:metal ion binding"/>
    <property type="evidence" value="ECO:0007669"/>
    <property type="project" value="UniProtKB-KW"/>
</dbReference>
<dbReference type="GO" id="GO:0016810">
    <property type="term" value="F:hydrolase activity, acting on carbon-nitrogen (but not peptide) bonds"/>
    <property type="evidence" value="ECO:0007669"/>
    <property type="project" value="InterPro"/>
</dbReference>
<evidence type="ECO:0000313" key="11">
    <source>
        <dbReference type="EMBL" id="SPO21985.1"/>
    </source>
</evidence>
<dbReference type="AlphaFoldDB" id="A0A5C3DUK8"/>
<gene>
    <name evidence="11" type="ORF">UTRI_01975_B</name>
</gene>
<dbReference type="GO" id="GO:0005975">
    <property type="term" value="P:carbohydrate metabolic process"/>
    <property type="evidence" value="ECO:0007669"/>
    <property type="project" value="InterPro"/>
</dbReference>
<dbReference type="Pfam" id="PF01522">
    <property type="entry name" value="Polysacc_deac_1"/>
    <property type="match status" value="1"/>
</dbReference>
<dbReference type="PROSITE" id="PS51677">
    <property type="entry name" value="NODB"/>
    <property type="match status" value="1"/>
</dbReference>
<feature type="chain" id="PRO_5022970068" evidence="9">
    <location>
        <begin position="24"/>
        <end position="305"/>
    </location>
</feature>
<evidence type="ECO:0000256" key="4">
    <source>
        <dbReference type="ARBA" id="ARBA00022723"/>
    </source>
</evidence>
<comment type="subcellular location">
    <subcellularLocation>
        <location evidence="2">Cell membrane</location>
        <topology evidence="2">Lipid-anchor</topology>
        <topology evidence="2">GPI-anchor</topology>
    </subcellularLocation>
</comment>
<comment type="cofactor">
    <cofactor evidence="1">
        <name>Co(2+)</name>
        <dbReference type="ChEBI" id="CHEBI:48828"/>
    </cofactor>
</comment>
<dbReference type="EMBL" id="OOIN01000003">
    <property type="protein sequence ID" value="SPO21985.1"/>
    <property type="molecule type" value="Genomic_DNA"/>
</dbReference>
<organism evidence="11 12">
    <name type="scientific">Ustilago trichophora</name>
    <dbReference type="NCBI Taxonomy" id="86804"/>
    <lineage>
        <taxon>Eukaryota</taxon>
        <taxon>Fungi</taxon>
        <taxon>Dikarya</taxon>
        <taxon>Basidiomycota</taxon>
        <taxon>Ustilaginomycotina</taxon>
        <taxon>Ustilaginomycetes</taxon>
        <taxon>Ustilaginales</taxon>
        <taxon>Ustilaginaceae</taxon>
        <taxon>Ustilago</taxon>
    </lineage>
</organism>
<dbReference type="InterPro" id="IPR011330">
    <property type="entry name" value="Glyco_hydro/deAcase_b/a-brl"/>
</dbReference>
<dbReference type="InterPro" id="IPR002509">
    <property type="entry name" value="NODB_dom"/>
</dbReference>
<evidence type="ECO:0000259" key="10">
    <source>
        <dbReference type="PROSITE" id="PS51677"/>
    </source>
</evidence>
<dbReference type="Proteomes" id="UP000324022">
    <property type="component" value="Unassembled WGS sequence"/>
</dbReference>
<protein>
    <submittedName>
        <fullName evidence="11">Related to deacetylase</fullName>
    </submittedName>
</protein>
<evidence type="ECO:0000256" key="7">
    <source>
        <dbReference type="ARBA" id="ARBA00023277"/>
    </source>
</evidence>
<keyword evidence="3" id="KW-0325">Glycoprotein</keyword>
<reference evidence="11 12" key="1">
    <citation type="submission" date="2018-03" db="EMBL/GenBank/DDBJ databases">
        <authorList>
            <person name="Guldener U."/>
        </authorList>
    </citation>
    <scope>NUCLEOTIDE SEQUENCE [LARGE SCALE GENOMIC DNA]</scope>
    <source>
        <strain evidence="11 12">NBRC100155</strain>
    </source>
</reference>
<keyword evidence="6" id="KW-0378">Hydrolase</keyword>
<evidence type="ECO:0000313" key="12">
    <source>
        <dbReference type="Proteomes" id="UP000324022"/>
    </source>
</evidence>
<evidence type="ECO:0000256" key="6">
    <source>
        <dbReference type="ARBA" id="ARBA00022801"/>
    </source>
</evidence>
<keyword evidence="3" id="KW-0472">Membrane</keyword>
<keyword evidence="3" id="KW-0336">GPI-anchor</keyword>
<dbReference type="PANTHER" id="PTHR46471">
    <property type="entry name" value="CHITIN DEACETYLASE"/>
    <property type="match status" value="1"/>
</dbReference>
<evidence type="ECO:0000256" key="9">
    <source>
        <dbReference type="SAM" id="SignalP"/>
    </source>
</evidence>
<sequence length="305" mass="33661">MRFTSILAAGAALGAALLTPATASPTVMSSIPDHISETVRRELSSLPADSYTLFDRNAGPSSGPLDKRGSQINGVQTTCRSDNCLSMTFDDGPYDWQRKVVDTLGNAGGQKGTFFVNGNNFRCIYDNDSVSRLRYAYERGHEICSHSWSHPDLRQLNNQQLDRQVQLVEDALWKIIGAVPACFRAPYGNIRDDQVRYLNDRWGLVVVGWNRDTNDANGAGTEAGLNTYRSLRPPQKAIVLNHETVRGTVDVVIPQAVNIVRQNGYSRGSQTVASTLWYNPYKVVGRYQNRDGSWTCGGKPAPGQF</sequence>
<keyword evidence="8" id="KW-0449">Lipoprotein</keyword>
<feature type="signal peptide" evidence="9">
    <location>
        <begin position="1"/>
        <end position="23"/>
    </location>
</feature>
<dbReference type="GO" id="GO:0005886">
    <property type="term" value="C:plasma membrane"/>
    <property type="evidence" value="ECO:0007669"/>
    <property type="project" value="UniProtKB-SubCell"/>
</dbReference>
<keyword evidence="12" id="KW-1185">Reference proteome</keyword>
<name>A0A5C3DUK8_9BASI</name>
<evidence type="ECO:0000256" key="1">
    <source>
        <dbReference type="ARBA" id="ARBA00001941"/>
    </source>
</evidence>
<proteinExistence type="predicted"/>
<keyword evidence="4" id="KW-0479">Metal-binding</keyword>
<keyword evidence="5 9" id="KW-0732">Signal</keyword>
<dbReference type="OrthoDB" id="2125469at2759"/>